<dbReference type="NCBIfam" id="TIGR02595">
    <property type="entry name" value="PEP_CTERM"/>
    <property type="match status" value="1"/>
</dbReference>
<proteinExistence type="predicted"/>
<feature type="signal peptide" evidence="1">
    <location>
        <begin position="1"/>
        <end position="24"/>
    </location>
</feature>
<evidence type="ECO:0000256" key="1">
    <source>
        <dbReference type="SAM" id="SignalP"/>
    </source>
</evidence>
<keyword evidence="4" id="KW-1185">Reference proteome</keyword>
<accession>A0A7H9BG01</accession>
<reference evidence="3 4" key="1">
    <citation type="submission" date="2020-07" db="EMBL/GenBank/DDBJ databases">
        <title>Complete genome sequence of Chitinibacter sp. 2T18.</title>
        <authorList>
            <person name="Bae J.-W."/>
            <person name="Choi J.-W."/>
        </authorList>
    </citation>
    <scope>NUCLEOTIDE SEQUENCE [LARGE SCALE GENOMIC DNA]</scope>
    <source>
        <strain evidence="3 4">2T18</strain>
    </source>
</reference>
<organism evidence="3 4">
    <name type="scientific">Chitinibacter bivalviorum</name>
    <dbReference type="NCBI Taxonomy" id="2739434"/>
    <lineage>
        <taxon>Bacteria</taxon>
        <taxon>Pseudomonadati</taxon>
        <taxon>Pseudomonadota</taxon>
        <taxon>Betaproteobacteria</taxon>
        <taxon>Neisseriales</taxon>
        <taxon>Chitinibacteraceae</taxon>
        <taxon>Chitinibacter</taxon>
    </lineage>
</organism>
<dbReference type="Pfam" id="PF07589">
    <property type="entry name" value="PEP-CTERM"/>
    <property type="match status" value="1"/>
</dbReference>
<dbReference type="KEGG" id="chiz:HQ393_04845"/>
<feature type="chain" id="PRO_5028877864" evidence="1">
    <location>
        <begin position="25"/>
        <end position="245"/>
    </location>
</feature>
<evidence type="ECO:0000313" key="3">
    <source>
        <dbReference type="EMBL" id="QLG87633.1"/>
    </source>
</evidence>
<dbReference type="InterPro" id="IPR013424">
    <property type="entry name" value="Ice-binding_C"/>
</dbReference>
<feature type="domain" description="Ice-binding protein C-terminal" evidence="2">
    <location>
        <begin position="214"/>
        <end position="236"/>
    </location>
</feature>
<dbReference type="EMBL" id="CP058627">
    <property type="protein sequence ID" value="QLG87633.1"/>
    <property type="molecule type" value="Genomic_DNA"/>
</dbReference>
<gene>
    <name evidence="3" type="ORF">HQ393_04845</name>
</gene>
<evidence type="ECO:0000313" key="4">
    <source>
        <dbReference type="Proteomes" id="UP000509597"/>
    </source>
</evidence>
<name>A0A7H9BG01_9NEIS</name>
<evidence type="ECO:0000259" key="2">
    <source>
        <dbReference type="Pfam" id="PF07589"/>
    </source>
</evidence>
<keyword evidence="1" id="KW-0732">Signal</keyword>
<dbReference type="Proteomes" id="UP000509597">
    <property type="component" value="Chromosome"/>
</dbReference>
<sequence>MTTANILKTAPIIALAIFCTSANAAFVNFQFSGFITESYDPTNLLNGTYRAGDTFSGLISYNTEATQDGWKGLYNFRTDGSISITSSKNTFFGTSTWPNCSTSPNGNTPTGRCTDTFNISVSDNGAAEGDRLAYSSSAVTYNGKAMPGAPSGAGVQLRLQDTISQTAISNLELPLSPPKIETFNQHLIYIGASGNAIPTNTLYSITGTVTNISPVPEPEQYSLIGIGLMGLIFRRRHILKGKSAK</sequence>
<dbReference type="AlphaFoldDB" id="A0A7H9BG01"/>
<dbReference type="RefSeq" id="WP_179357714.1">
    <property type="nucleotide sequence ID" value="NZ_CP058627.1"/>
</dbReference>
<protein>
    <submittedName>
        <fullName evidence="3">PEP-CTERM sorting domain-containing protein</fullName>
    </submittedName>
</protein>